<feature type="transmembrane region" description="Helical" evidence="1">
    <location>
        <begin position="221"/>
        <end position="242"/>
    </location>
</feature>
<feature type="transmembrane region" description="Helical" evidence="1">
    <location>
        <begin position="175"/>
        <end position="200"/>
    </location>
</feature>
<dbReference type="RefSeq" id="WP_349077673.1">
    <property type="nucleotide sequence ID" value="NZ_JBBMEI010000008.1"/>
</dbReference>
<accession>A0ABV1AI92</accession>
<feature type="transmembrane region" description="Helical" evidence="1">
    <location>
        <begin position="248"/>
        <end position="267"/>
    </location>
</feature>
<keyword evidence="1" id="KW-0472">Membrane</keyword>
<feature type="transmembrane region" description="Helical" evidence="1">
    <location>
        <begin position="99"/>
        <end position="132"/>
    </location>
</feature>
<feature type="transmembrane region" description="Helical" evidence="1">
    <location>
        <begin position="63"/>
        <end position="87"/>
    </location>
</feature>
<keyword evidence="1" id="KW-0812">Transmembrane</keyword>
<feature type="transmembrane region" description="Helical" evidence="1">
    <location>
        <begin position="400"/>
        <end position="422"/>
    </location>
</feature>
<dbReference type="PANTHER" id="PTHR30354">
    <property type="entry name" value="GNT FAMILY GLUCONATE TRANSPORTER"/>
    <property type="match status" value="1"/>
</dbReference>
<feature type="transmembrane region" description="Helical" evidence="1">
    <location>
        <begin position="34"/>
        <end position="57"/>
    </location>
</feature>
<proteinExistence type="predicted"/>
<feature type="transmembrane region" description="Helical" evidence="1">
    <location>
        <begin position="321"/>
        <end position="346"/>
    </location>
</feature>
<feature type="transmembrane region" description="Helical" evidence="1">
    <location>
        <begin position="279"/>
        <end position="301"/>
    </location>
</feature>
<feature type="transmembrane region" description="Helical" evidence="1">
    <location>
        <begin position="6"/>
        <end position="22"/>
    </location>
</feature>
<evidence type="ECO:0000313" key="3">
    <source>
        <dbReference type="Proteomes" id="UP001446032"/>
    </source>
</evidence>
<reference evidence="2 3" key="1">
    <citation type="submission" date="2024-03" db="EMBL/GenBank/DDBJ databases">
        <title>Human intestinal bacterial collection.</title>
        <authorList>
            <person name="Pauvert C."/>
            <person name="Hitch T.C.A."/>
            <person name="Clavel T."/>
        </authorList>
    </citation>
    <scope>NUCLEOTIDE SEQUENCE [LARGE SCALE GENOMIC DNA]</scope>
    <source>
        <strain evidence="2 3">CLA-AA-H95</strain>
    </source>
</reference>
<keyword evidence="1" id="KW-1133">Transmembrane helix</keyword>
<dbReference type="PANTHER" id="PTHR30354:SF23">
    <property type="entry name" value="GNTP FAMILY PERMEASE"/>
    <property type="match status" value="1"/>
</dbReference>
<dbReference type="InterPro" id="IPR003474">
    <property type="entry name" value="Glcn_transporter"/>
</dbReference>
<organism evidence="2 3">
    <name type="scientific">Blautia intestinihominis</name>
    <dbReference type="NCBI Taxonomy" id="3133152"/>
    <lineage>
        <taxon>Bacteria</taxon>
        <taxon>Bacillati</taxon>
        <taxon>Bacillota</taxon>
        <taxon>Clostridia</taxon>
        <taxon>Lachnospirales</taxon>
        <taxon>Lachnospiraceae</taxon>
        <taxon>Blautia</taxon>
    </lineage>
</organism>
<gene>
    <name evidence="2" type="ORF">WMO75_04250</name>
</gene>
<dbReference type="Proteomes" id="UP001446032">
    <property type="component" value="Unassembled WGS sequence"/>
</dbReference>
<dbReference type="EMBL" id="JBBMEI010000008">
    <property type="protein sequence ID" value="MEQ2357562.1"/>
    <property type="molecule type" value="Genomic_DNA"/>
</dbReference>
<protein>
    <submittedName>
        <fullName evidence="2">GntP family permease</fullName>
    </submittedName>
</protein>
<evidence type="ECO:0000313" key="2">
    <source>
        <dbReference type="EMBL" id="MEQ2357562.1"/>
    </source>
</evidence>
<name>A0ABV1AI92_9FIRM</name>
<sequence length="423" mass="43022">MDITITTIGALIGLAVAIILIIKKIEPAYSMIAGAFVGGVIGGAGLEGTVSCMITGAQSIMPAILRIVTSGILAGVLIQSGAAVKIADQIIKIFGEKRALFSLALATMILTAVGVFGDVAVITVAPIAMVIGQRIGCSNFILLAALMGGEKAGMVISPNPNTIAAAENFGVDLSALMAAGIIPALVGLAGTVIICTLLAGKGRKENGAQEEQSIKVNTQPMGLPSIGSAIIGPLVAVVLLMLRPICGITVDPLIALPAGAIVGLLCMRKMNHFREYITYGLGKMMPVAILLIGTGTISGIVKTSQFQTDMTMVLNAMNLPAFLLAPISGIVMAGATASSSAGATIASATFSETITQIVPALYGAAMLHAGTIVLDSLPHGSIFHASAGAMGMPINERMKLLPIDILEGLIIVVASTIVYGIIL</sequence>
<comment type="caution">
    <text evidence="2">The sequence shown here is derived from an EMBL/GenBank/DDBJ whole genome shotgun (WGS) entry which is preliminary data.</text>
</comment>
<keyword evidence="3" id="KW-1185">Reference proteome</keyword>
<dbReference type="Pfam" id="PF02447">
    <property type="entry name" value="GntP_permease"/>
    <property type="match status" value="1"/>
</dbReference>
<evidence type="ECO:0000256" key="1">
    <source>
        <dbReference type="SAM" id="Phobius"/>
    </source>
</evidence>